<feature type="compositionally biased region" description="Basic residues" evidence="10">
    <location>
        <begin position="26"/>
        <end position="35"/>
    </location>
</feature>
<keyword evidence="7" id="KW-0833">Ubl conjugation pathway</keyword>
<evidence type="ECO:0000256" key="4">
    <source>
        <dbReference type="ARBA" id="ARBA00022723"/>
    </source>
</evidence>
<dbReference type="PROSITE" id="PS00518">
    <property type="entry name" value="ZF_RING_1"/>
    <property type="match status" value="1"/>
</dbReference>
<dbReference type="AlphaFoldDB" id="A0AAE0NE76"/>
<feature type="domain" description="RING-type" evidence="12">
    <location>
        <begin position="390"/>
        <end position="589"/>
    </location>
</feature>
<feature type="compositionally biased region" description="Low complexity" evidence="10">
    <location>
        <begin position="355"/>
        <end position="366"/>
    </location>
</feature>
<sequence>MAALIDPPDALQGGPSAPSIPTSSPPRRRDKHRKSPSLPRIDWPPSGEPRPRSSPHHKRHGDIEPDGVKASGRKHRPPPPPTTTSPPSSPTNSTATSTTTIPSPVHERPSLPRSRSMRVPNSSVPVLARAATAPQHRRPTYVYEEDEDDDDDDDEDDDDDDPPPPPRLDIRRSRSESRRDLSPRSAHPHRSTPESRRSLRTSAPESDDETGVTYSSDDEQVILHHHHRKEVPAVPHAPPVPPAPAAPAPPPVSRSVHDRPNRRPEVVYEEDIGIPERMLRHAPSFARPRSPSRHSSARRDQYRRPRDEYRQESAFEEDRSRSQSKRPSPRKYYESESYVSRPSSSVKRSHPAGASHQTPSHSVSSSTRRSMFLGNFFGSTLNPMSERPVRSVECVACLDEVKPVHKTAKLKCGHRMCHSCIRRSFKLSLRDPQSMPPKCCTDHIPINVVERLFDTNFKREWNNKLAEYSTRNRIYCPSRRCDEWIRPEDIRREDGRKYAKCSRCKTKVCCHCGNKWHSSRECPRDEDTSQLLEQAKREGWQRCHRCKHVVELKEGCNHMTCRCGAEFCMICGTKWKRCECPWFNFDAQESDPLDHMQVPMTPRSNPFASGTRFPPTGSGPPSPREFRTDSGPPPPHAVRPRPVNYEEEMLLRRLQEQRDEKVARRARTFGGFGGHEEPEDYPRDRDYSRHRGDAMDREVHPGRSVAEEYHRRPETVIVPSPPLTTHQTMAPPAPHSTFDRSNSGLDYVSGVSRARGMRYVSPERRYASPERYHASSPERRQPHTPDIWQSQSRNPSRNASRAPSAERRPPLAAETWPVPSVERRRYASPERSRPPSAEKRRAPEPKRPRTSSLERRLAGRFGNTDGRQTAATTVGLMGPVASMSHVGIMGPVAVMEPIGVMSSTRAPPPPSRAATHPLGPPLPQAPAPPPAVPMVPTSRRKPMGEEDVYVSSRHARSAEWPVTPGRAHQEPEGTSGSPHAPSVKRRPPKANRVHKQDGPTASMLAGISGPGRGPDRVTEWRLYVEPGAPEEKESPAVS</sequence>
<protein>
    <recommendedName>
        <fullName evidence="2">RBR-type E3 ubiquitin transferase</fullName>
        <ecNumber evidence="2">2.3.2.31</ecNumber>
    </recommendedName>
</protein>
<evidence type="ECO:0000259" key="12">
    <source>
        <dbReference type="PROSITE" id="PS51873"/>
    </source>
</evidence>
<evidence type="ECO:0000259" key="11">
    <source>
        <dbReference type="PROSITE" id="PS50089"/>
    </source>
</evidence>
<dbReference type="GO" id="GO:0061630">
    <property type="term" value="F:ubiquitin protein ligase activity"/>
    <property type="evidence" value="ECO:0007669"/>
    <property type="project" value="UniProtKB-EC"/>
</dbReference>
<keyword evidence="4" id="KW-0479">Metal-binding</keyword>
<reference evidence="13" key="2">
    <citation type="submission" date="2023-06" db="EMBL/GenBank/DDBJ databases">
        <authorList>
            <consortium name="Lawrence Berkeley National Laboratory"/>
            <person name="Haridas S."/>
            <person name="Hensen N."/>
            <person name="Bonometti L."/>
            <person name="Westerberg I."/>
            <person name="Brannstrom I.O."/>
            <person name="Guillou S."/>
            <person name="Cros-Aarteil S."/>
            <person name="Calhoun S."/>
            <person name="Kuo A."/>
            <person name="Mondo S."/>
            <person name="Pangilinan J."/>
            <person name="Riley R."/>
            <person name="Labutti K."/>
            <person name="Andreopoulos B."/>
            <person name="Lipzen A."/>
            <person name="Chen C."/>
            <person name="Yanf M."/>
            <person name="Daum C."/>
            <person name="Ng V."/>
            <person name="Clum A."/>
            <person name="Steindorff A."/>
            <person name="Ohm R."/>
            <person name="Martin F."/>
            <person name="Silar P."/>
            <person name="Natvig D."/>
            <person name="Lalanne C."/>
            <person name="Gautier V."/>
            <person name="Ament-Velasquez S.L."/>
            <person name="Kruys A."/>
            <person name="Hutchinson M.I."/>
            <person name="Powell A.J."/>
            <person name="Barry K."/>
            <person name="Miller A.N."/>
            <person name="Grigoriev I.V."/>
            <person name="Debuchy R."/>
            <person name="Gladieux P."/>
            <person name="Thoren M.H."/>
            <person name="Johannesson H."/>
        </authorList>
    </citation>
    <scope>NUCLEOTIDE SEQUENCE</scope>
    <source>
        <strain evidence="13">CBS 958.72</strain>
    </source>
</reference>
<feature type="region of interest" description="Disordered" evidence="10">
    <location>
        <begin position="1"/>
        <end position="366"/>
    </location>
</feature>
<reference evidence="13" key="1">
    <citation type="journal article" date="2023" name="Mol. Phylogenet. Evol.">
        <title>Genome-scale phylogeny and comparative genomics of the fungal order Sordariales.</title>
        <authorList>
            <person name="Hensen N."/>
            <person name="Bonometti L."/>
            <person name="Westerberg I."/>
            <person name="Brannstrom I.O."/>
            <person name="Guillou S."/>
            <person name="Cros-Aarteil S."/>
            <person name="Calhoun S."/>
            <person name="Haridas S."/>
            <person name="Kuo A."/>
            <person name="Mondo S."/>
            <person name="Pangilinan J."/>
            <person name="Riley R."/>
            <person name="LaButti K."/>
            <person name="Andreopoulos B."/>
            <person name="Lipzen A."/>
            <person name="Chen C."/>
            <person name="Yan M."/>
            <person name="Daum C."/>
            <person name="Ng V."/>
            <person name="Clum A."/>
            <person name="Steindorff A."/>
            <person name="Ohm R.A."/>
            <person name="Martin F."/>
            <person name="Silar P."/>
            <person name="Natvig D.O."/>
            <person name="Lalanne C."/>
            <person name="Gautier V."/>
            <person name="Ament-Velasquez S.L."/>
            <person name="Kruys A."/>
            <person name="Hutchinson M.I."/>
            <person name="Powell A.J."/>
            <person name="Barry K."/>
            <person name="Miller A.N."/>
            <person name="Grigoriev I.V."/>
            <person name="Debuchy R."/>
            <person name="Gladieux P."/>
            <person name="Hiltunen Thoren M."/>
            <person name="Johannesson H."/>
        </authorList>
    </citation>
    <scope>NUCLEOTIDE SEQUENCE</scope>
    <source>
        <strain evidence="13">CBS 958.72</strain>
    </source>
</reference>
<feature type="region of interest" description="Disordered" evidence="10">
    <location>
        <begin position="760"/>
        <end position="870"/>
    </location>
</feature>
<keyword evidence="6 9" id="KW-0863">Zinc-finger</keyword>
<dbReference type="CDD" id="cd20335">
    <property type="entry name" value="BRcat_RBR"/>
    <property type="match status" value="1"/>
</dbReference>
<dbReference type="InterPro" id="IPR017907">
    <property type="entry name" value="Znf_RING_CS"/>
</dbReference>
<dbReference type="Pfam" id="PF01485">
    <property type="entry name" value="IBR"/>
    <property type="match status" value="1"/>
</dbReference>
<feature type="compositionally biased region" description="Basic and acidic residues" evidence="10">
    <location>
        <begin position="168"/>
        <end position="182"/>
    </location>
</feature>
<dbReference type="InterPro" id="IPR044066">
    <property type="entry name" value="TRIAD_supradom"/>
</dbReference>
<dbReference type="Gene3D" id="3.30.40.10">
    <property type="entry name" value="Zinc/RING finger domain, C3HC4 (zinc finger)"/>
    <property type="match status" value="1"/>
</dbReference>
<evidence type="ECO:0000256" key="7">
    <source>
        <dbReference type="ARBA" id="ARBA00022786"/>
    </source>
</evidence>
<feature type="compositionally biased region" description="Basic and acidic residues" evidence="10">
    <location>
        <begin position="761"/>
        <end position="783"/>
    </location>
</feature>
<feature type="compositionally biased region" description="Basic and acidic residues" evidence="10">
    <location>
        <begin position="255"/>
        <end position="266"/>
    </location>
</feature>
<keyword evidence="8" id="KW-0862">Zinc</keyword>
<evidence type="ECO:0000256" key="6">
    <source>
        <dbReference type="ARBA" id="ARBA00022771"/>
    </source>
</evidence>
<dbReference type="Gene3D" id="1.20.120.1750">
    <property type="match status" value="1"/>
</dbReference>
<gene>
    <name evidence="13" type="ORF">B0T24DRAFT_613283</name>
</gene>
<feature type="compositionally biased region" description="Basic and acidic residues" evidence="10">
    <location>
        <begin position="297"/>
        <end position="321"/>
    </location>
</feature>
<dbReference type="EC" id="2.3.2.31" evidence="2"/>
<accession>A0AAE0NE76</accession>
<dbReference type="PROSITE" id="PS50089">
    <property type="entry name" value="ZF_RING_2"/>
    <property type="match status" value="1"/>
</dbReference>
<evidence type="ECO:0000256" key="2">
    <source>
        <dbReference type="ARBA" id="ARBA00012251"/>
    </source>
</evidence>
<feature type="compositionally biased region" description="Acidic residues" evidence="10">
    <location>
        <begin position="143"/>
        <end position="162"/>
    </location>
</feature>
<feature type="compositionally biased region" description="Pro residues" evidence="10">
    <location>
        <begin position="78"/>
        <end position="89"/>
    </location>
</feature>
<feature type="region of interest" description="Disordered" evidence="10">
    <location>
        <begin position="600"/>
        <end position="641"/>
    </location>
</feature>
<feature type="compositionally biased region" description="Basic residues" evidence="10">
    <location>
        <begin position="982"/>
        <end position="993"/>
    </location>
</feature>
<dbReference type="EMBL" id="JAULSN010000002">
    <property type="protein sequence ID" value="KAK3379875.1"/>
    <property type="molecule type" value="Genomic_DNA"/>
</dbReference>
<keyword evidence="14" id="KW-1185">Reference proteome</keyword>
<dbReference type="SUPFAM" id="SSF57850">
    <property type="entry name" value="RING/U-box"/>
    <property type="match status" value="3"/>
</dbReference>
<evidence type="ECO:0000256" key="8">
    <source>
        <dbReference type="ARBA" id="ARBA00022833"/>
    </source>
</evidence>
<keyword evidence="5" id="KW-0677">Repeat</keyword>
<feature type="region of interest" description="Disordered" evidence="10">
    <location>
        <begin position="902"/>
        <end position="1038"/>
    </location>
</feature>
<name>A0AAE0NE76_9PEZI</name>
<dbReference type="InterPro" id="IPR031127">
    <property type="entry name" value="E3_UB_ligase_RBR"/>
</dbReference>
<dbReference type="GO" id="GO:0008270">
    <property type="term" value="F:zinc ion binding"/>
    <property type="evidence" value="ECO:0007669"/>
    <property type="project" value="UniProtKB-KW"/>
</dbReference>
<organism evidence="13 14">
    <name type="scientific">Lasiosphaeria ovina</name>
    <dbReference type="NCBI Taxonomy" id="92902"/>
    <lineage>
        <taxon>Eukaryota</taxon>
        <taxon>Fungi</taxon>
        <taxon>Dikarya</taxon>
        <taxon>Ascomycota</taxon>
        <taxon>Pezizomycotina</taxon>
        <taxon>Sordariomycetes</taxon>
        <taxon>Sordariomycetidae</taxon>
        <taxon>Sordariales</taxon>
        <taxon>Lasiosphaeriaceae</taxon>
        <taxon>Lasiosphaeria</taxon>
    </lineage>
</organism>
<feature type="compositionally biased region" description="Acidic residues" evidence="10">
    <location>
        <begin position="205"/>
        <end position="220"/>
    </location>
</feature>
<dbReference type="CDD" id="cd22584">
    <property type="entry name" value="Rcat_RBR_unk"/>
    <property type="match status" value="1"/>
</dbReference>
<evidence type="ECO:0000256" key="5">
    <source>
        <dbReference type="ARBA" id="ARBA00022737"/>
    </source>
</evidence>
<feature type="domain" description="RING-type" evidence="11">
    <location>
        <begin position="394"/>
        <end position="443"/>
    </location>
</feature>
<evidence type="ECO:0000256" key="10">
    <source>
        <dbReference type="SAM" id="MobiDB-lite"/>
    </source>
</evidence>
<comment type="caution">
    <text evidence="13">The sequence shown here is derived from an EMBL/GenBank/DDBJ whole genome shotgun (WGS) entry which is preliminary data.</text>
</comment>
<dbReference type="Proteomes" id="UP001287356">
    <property type="component" value="Unassembled WGS sequence"/>
</dbReference>
<feature type="compositionally biased region" description="Pro residues" evidence="10">
    <location>
        <begin position="918"/>
        <end position="933"/>
    </location>
</feature>
<feature type="compositionally biased region" description="Basic and acidic residues" evidence="10">
    <location>
        <begin position="705"/>
        <end position="714"/>
    </location>
</feature>
<proteinExistence type="predicted"/>
<dbReference type="InterPro" id="IPR002867">
    <property type="entry name" value="IBR_dom"/>
</dbReference>
<dbReference type="InterPro" id="IPR001841">
    <property type="entry name" value="Znf_RING"/>
</dbReference>
<dbReference type="GO" id="GO:0016567">
    <property type="term" value="P:protein ubiquitination"/>
    <property type="evidence" value="ECO:0007669"/>
    <property type="project" value="InterPro"/>
</dbReference>
<dbReference type="PROSITE" id="PS51873">
    <property type="entry name" value="TRIAD"/>
    <property type="match status" value="1"/>
</dbReference>
<feature type="compositionally biased region" description="Low complexity" evidence="10">
    <location>
        <begin position="90"/>
        <end position="104"/>
    </location>
</feature>
<dbReference type="InterPro" id="IPR013083">
    <property type="entry name" value="Znf_RING/FYVE/PHD"/>
</dbReference>
<dbReference type="PANTHER" id="PTHR11685">
    <property type="entry name" value="RBR FAMILY RING FINGER AND IBR DOMAIN-CONTAINING"/>
    <property type="match status" value="1"/>
</dbReference>
<feature type="compositionally biased region" description="Pro residues" evidence="10">
    <location>
        <begin position="235"/>
        <end position="252"/>
    </location>
</feature>
<feature type="compositionally biased region" description="Basic and acidic residues" evidence="10">
    <location>
        <begin position="821"/>
        <end position="857"/>
    </location>
</feature>
<evidence type="ECO:0000313" key="14">
    <source>
        <dbReference type="Proteomes" id="UP001287356"/>
    </source>
</evidence>
<evidence type="ECO:0000256" key="9">
    <source>
        <dbReference type="PROSITE-ProRule" id="PRU00175"/>
    </source>
</evidence>
<feature type="compositionally biased region" description="Low complexity" evidence="10">
    <location>
        <begin position="335"/>
        <end position="346"/>
    </location>
</feature>
<comment type="catalytic activity">
    <reaction evidence="1">
        <text>[E2 ubiquitin-conjugating enzyme]-S-ubiquitinyl-L-cysteine + [acceptor protein]-L-lysine = [E2 ubiquitin-conjugating enzyme]-L-cysteine + [acceptor protein]-N(6)-ubiquitinyl-L-lysine.</text>
        <dbReference type="EC" id="2.3.2.31"/>
    </reaction>
</comment>
<evidence type="ECO:0000256" key="1">
    <source>
        <dbReference type="ARBA" id="ARBA00001798"/>
    </source>
</evidence>
<evidence type="ECO:0000256" key="3">
    <source>
        <dbReference type="ARBA" id="ARBA00022679"/>
    </source>
</evidence>
<feature type="compositionally biased region" description="Polar residues" evidence="10">
    <location>
        <begin position="787"/>
        <end position="801"/>
    </location>
</feature>
<feature type="compositionally biased region" description="Basic and acidic residues" evidence="10">
    <location>
        <begin position="1029"/>
        <end position="1038"/>
    </location>
</feature>
<keyword evidence="3" id="KW-0808">Transferase</keyword>
<feature type="region of interest" description="Disordered" evidence="10">
    <location>
        <begin position="705"/>
        <end position="747"/>
    </location>
</feature>
<evidence type="ECO:0000313" key="13">
    <source>
        <dbReference type="EMBL" id="KAK3379875.1"/>
    </source>
</evidence>